<evidence type="ECO:0000313" key="6">
    <source>
        <dbReference type="Proteomes" id="UP000287033"/>
    </source>
</evidence>
<evidence type="ECO:0000256" key="1">
    <source>
        <dbReference type="ARBA" id="ARBA00004123"/>
    </source>
</evidence>
<dbReference type="Proteomes" id="UP000287033">
    <property type="component" value="Unassembled WGS sequence"/>
</dbReference>
<feature type="region of interest" description="Disordered" evidence="4">
    <location>
        <begin position="1"/>
        <end position="221"/>
    </location>
</feature>
<comment type="caution">
    <text evidence="5">The sequence shown here is derived from an EMBL/GenBank/DDBJ whole genome shotgun (WGS) entry which is preliminary data.</text>
</comment>
<feature type="compositionally biased region" description="Basic and acidic residues" evidence="4">
    <location>
        <begin position="181"/>
        <end position="199"/>
    </location>
</feature>
<feature type="compositionally biased region" description="Polar residues" evidence="4">
    <location>
        <begin position="704"/>
        <end position="726"/>
    </location>
</feature>
<feature type="compositionally biased region" description="Acidic residues" evidence="4">
    <location>
        <begin position="1082"/>
        <end position="1109"/>
    </location>
</feature>
<name>A0A401RF31_CHIPU</name>
<keyword evidence="6" id="KW-1185">Reference proteome</keyword>
<evidence type="ECO:0000256" key="3">
    <source>
        <dbReference type="ARBA" id="ARBA00023242"/>
    </source>
</evidence>
<dbReference type="GO" id="GO:0007095">
    <property type="term" value="P:mitotic G2 DNA damage checkpoint signaling"/>
    <property type="evidence" value="ECO:0007669"/>
    <property type="project" value="TreeGrafter"/>
</dbReference>
<feature type="compositionally biased region" description="Basic and acidic residues" evidence="4">
    <location>
        <begin position="1300"/>
        <end position="1309"/>
    </location>
</feature>
<feature type="region of interest" description="Disordered" evidence="4">
    <location>
        <begin position="1300"/>
        <end position="1344"/>
    </location>
</feature>
<feature type="region of interest" description="Disordered" evidence="4">
    <location>
        <begin position="757"/>
        <end position="792"/>
    </location>
</feature>
<dbReference type="OMA" id="TEMNGDH"/>
<feature type="region of interest" description="Disordered" evidence="4">
    <location>
        <begin position="1007"/>
        <end position="1053"/>
    </location>
</feature>
<evidence type="ECO:0000256" key="2">
    <source>
        <dbReference type="ARBA" id="ARBA00022553"/>
    </source>
</evidence>
<accession>A0A401RF31</accession>
<evidence type="ECO:0008006" key="7">
    <source>
        <dbReference type="Google" id="ProtNLM"/>
    </source>
</evidence>
<feature type="region of interest" description="Disordered" evidence="4">
    <location>
        <begin position="1072"/>
        <end position="1109"/>
    </location>
</feature>
<feature type="compositionally biased region" description="Low complexity" evidence="4">
    <location>
        <begin position="839"/>
        <end position="853"/>
    </location>
</feature>
<dbReference type="InterPro" id="IPR024146">
    <property type="entry name" value="Claspin"/>
</dbReference>
<dbReference type="STRING" id="137246.A0A401RF31"/>
<dbReference type="PANTHER" id="PTHR14396">
    <property type="entry name" value="CLASPIN"/>
    <property type="match status" value="1"/>
</dbReference>
<reference evidence="5 6" key="1">
    <citation type="journal article" date="2018" name="Nat. Ecol. Evol.">
        <title>Shark genomes provide insights into elasmobranch evolution and the origin of vertebrates.</title>
        <authorList>
            <person name="Hara Y"/>
            <person name="Yamaguchi K"/>
            <person name="Onimaru K"/>
            <person name="Kadota M"/>
            <person name="Koyanagi M"/>
            <person name="Keeley SD"/>
            <person name="Tatsumi K"/>
            <person name="Tanaka K"/>
            <person name="Motone F"/>
            <person name="Kageyama Y"/>
            <person name="Nozu R"/>
            <person name="Adachi N"/>
            <person name="Nishimura O"/>
            <person name="Nakagawa R"/>
            <person name="Tanegashima C"/>
            <person name="Kiyatake I"/>
            <person name="Matsumoto R"/>
            <person name="Murakumo K"/>
            <person name="Nishida K"/>
            <person name="Terakita A"/>
            <person name="Kuratani S"/>
            <person name="Sato K"/>
            <person name="Hyodo S Kuraku.S."/>
        </authorList>
    </citation>
    <scope>NUCLEOTIDE SEQUENCE [LARGE SCALE GENOMIC DNA]</scope>
</reference>
<keyword evidence="2" id="KW-0597">Phosphoprotein</keyword>
<feature type="compositionally biased region" description="Basic and acidic residues" evidence="4">
    <location>
        <begin position="208"/>
        <end position="220"/>
    </location>
</feature>
<feature type="compositionally biased region" description="Acidic residues" evidence="4">
    <location>
        <begin position="665"/>
        <end position="703"/>
    </location>
</feature>
<dbReference type="OrthoDB" id="5859781at2759"/>
<dbReference type="GO" id="GO:0010997">
    <property type="term" value="F:anaphase-promoting complex binding"/>
    <property type="evidence" value="ECO:0007669"/>
    <property type="project" value="TreeGrafter"/>
</dbReference>
<gene>
    <name evidence="5" type="ORF">chiPu_0017334</name>
</gene>
<feature type="region of interest" description="Disordered" evidence="4">
    <location>
        <begin position="1165"/>
        <end position="1184"/>
    </location>
</feature>
<feature type="compositionally biased region" description="Polar residues" evidence="4">
    <location>
        <begin position="861"/>
        <end position="879"/>
    </location>
</feature>
<comment type="subcellular location">
    <subcellularLocation>
        <location evidence="1">Nucleus</location>
    </subcellularLocation>
</comment>
<evidence type="ECO:0000256" key="4">
    <source>
        <dbReference type="SAM" id="MobiDB-lite"/>
    </source>
</evidence>
<feature type="region of interest" description="Disordered" evidence="4">
    <location>
        <begin position="657"/>
        <end position="729"/>
    </location>
</feature>
<feature type="compositionally biased region" description="Basic residues" evidence="4">
    <location>
        <begin position="170"/>
        <end position="180"/>
    </location>
</feature>
<dbReference type="EMBL" id="BEZZ01001263">
    <property type="protein sequence ID" value="GCC16752.1"/>
    <property type="molecule type" value="Genomic_DNA"/>
</dbReference>
<feature type="compositionally biased region" description="Acidic residues" evidence="4">
    <location>
        <begin position="1037"/>
        <end position="1052"/>
    </location>
</feature>
<dbReference type="PANTHER" id="PTHR14396:SF10">
    <property type="entry name" value="CLASPIN"/>
    <property type="match status" value="1"/>
</dbReference>
<feature type="compositionally biased region" description="Polar residues" evidence="4">
    <location>
        <begin position="777"/>
        <end position="792"/>
    </location>
</feature>
<sequence>MSVSEPQPCTELTFGEEKTNDSDNDSGKGSYGMVSPCSNKEACHNSGDSEEEIFTRKKMTMKPLQESDSDGEACKPHRNSNSKSDGESEYEEQNLSVNSGDKSKRLRRVRKVMLDSDESDSDIINGEGQVRIIKPSCVGSENEALPIAEIRHETSDSHSSSASLETSEHSKHRKERRNRKDKSQRQREKSQKTFKAVEKLKRKKKKQEKMEESTEYKSAEDSGCLLNNSDLFETEMDDVNEFDAEEELSLDAIRAAVKKKAKQFKRMNLVPSGENLQDYDCQEALQVEEKKVRIERKAAKQSKEAMRQIHSETQRLMRESSLSLPYHLPQPKTIHDFFKKRPRPACQGSAMSLLKSAKYQSCLLQGTSEIPTEIENINTVPQDHGLLDQLCNNENVTAVDTSAVEESNSNNSNKENICPNRPECEIQVEKHKEPVEMLEQPDISTDLESNGKDSVNAEYSTEHDNYSFCLELTDETGSSDRQPMLPENPHEEVDKIVPDSVLKLSSEIQRDTEEVHKQLETTSMVKQRKSKLDKLRVLGVDLTLKPRLCADEGAFVNLEEPKENKELQALKERFLKHGIKPVKQNQERRVELNTIRKTIDADGKEDLKADLVVVTLGTKEVEEFGPTKPGEKLQVLKAKLQEAMKLRRVEERQKRQALYQLDNEQGFENEEDEEEELTESEEDDHETVEFLLGDDDAGVEADNDTQSTDTAQNQSIVTQKESTQTPKPIALEFSQAIKAGTAPSFKLSEQTTCNKLRLQLQQSPPKGDSKIDEDDSTSQASTTKENSHNSSFELIGSMIPSYQPCNKQPGRFGVAMLGGFRSPSPNLFNPNSQFRTSFISSASKSSGKLSEPSMPVEDSQDLYNTSPEPKNSTGESQFRFSLEDETQSQLLDSDGFLNVGHRSNKWQLSKRQLLLDSMDENAMDANMGELLGYCSGEFKSQNLDATKEKSKEKEQNFDELLELCSGKFLSPAESSSSISSAVKDQKTVTTASDDLMTEVLALCSGSFPTDKEEDKENEDGQFQLLTDDEVFKSEDERSVEEEDDEKVEDEEQQMAREVLRKRKLKLKDFVEDEAELSGSEVASDDESDAESDDYEEDIIEEELPSDEELQEQVNKIHMKALMDEDKRKLRLYQEHYLADGDLHSDGPGRARKFRWKNIDDSSQIDLFHGDSEDEPEEEEVDDAEVKWRKDRFEREQWFREQSQDAGSEEEVGEDSQFMKLAKKITVKTLQKGISMEVVSEKKQQELVGHKPQKSSVLRMRNGSLLNQPREVLQKLATMSEVNLNAPRANSRKFVFHTLSPEKDEKKMMTESKPQMKRKAAATPIISLTKRPRIEKTPTKNSHTRSIFRYLEK</sequence>
<dbReference type="GO" id="GO:0033314">
    <property type="term" value="P:mitotic DNA replication checkpoint signaling"/>
    <property type="evidence" value="ECO:0007669"/>
    <property type="project" value="TreeGrafter"/>
</dbReference>
<keyword evidence="3" id="KW-0539">Nucleus</keyword>
<organism evidence="5 6">
    <name type="scientific">Chiloscyllium punctatum</name>
    <name type="common">Brownbanded bambooshark</name>
    <name type="synonym">Hemiscyllium punctatum</name>
    <dbReference type="NCBI Taxonomy" id="137246"/>
    <lineage>
        <taxon>Eukaryota</taxon>
        <taxon>Metazoa</taxon>
        <taxon>Chordata</taxon>
        <taxon>Craniata</taxon>
        <taxon>Vertebrata</taxon>
        <taxon>Chondrichthyes</taxon>
        <taxon>Elasmobranchii</taxon>
        <taxon>Galeomorphii</taxon>
        <taxon>Galeoidea</taxon>
        <taxon>Orectolobiformes</taxon>
        <taxon>Hemiscylliidae</taxon>
        <taxon>Chiloscyllium</taxon>
    </lineage>
</organism>
<evidence type="ECO:0000313" key="5">
    <source>
        <dbReference type="EMBL" id="GCC16752.1"/>
    </source>
</evidence>
<protein>
    <recommendedName>
        <fullName evidence="7">Claspin</fullName>
    </recommendedName>
</protein>
<feature type="region of interest" description="Disordered" evidence="4">
    <location>
        <begin position="839"/>
        <end position="884"/>
    </location>
</feature>
<proteinExistence type="predicted"/>
<dbReference type="GO" id="GO:0005634">
    <property type="term" value="C:nucleus"/>
    <property type="evidence" value="ECO:0007669"/>
    <property type="project" value="UniProtKB-SubCell"/>
</dbReference>
<feature type="compositionally biased region" description="Acidic residues" evidence="4">
    <location>
        <begin position="1171"/>
        <end position="1182"/>
    </location>
</feature>